<evidence type="ECO:0000313" key="5">
    <source>
        <dbReference type="EMBL" id="VWL98254.1"/>
    </source>
</evidence>
<keyword evidence="5" id="KW-0456">Lyase</keyword>
<dbReference type="EC" id="4.1.2.48" evidence="5"/>
<dbReference type="PANTHER" id="PTHR48097:SF5">
    <property type="entry name" value="LOW SPECIFICITY L-THREONINE ALDOLASE"/>
    <property type="match status" value="1"/>
</dbReference>
<dbReference type="SUPFAM" id="SSF53383">
    <property type="entry name" value="PLP-dependent transferases"/>
    <property type="match status" value="1"/>
</dbReference>
<gene>
    <name evidence="5" type="primary">ltaE</name>
    <name evidence="5" type="ORF">JKKLCJKK_01028</name>
</gene>
<feature type="domain" description="Aromatic amino acid beta-eliminating lyase/threonine aldolase" evidence="4">
    <location>
        <begin position="43"/>
        <end position="335"/>
    </location>
</feature>
<evidence type="ECO:0000256" key="3">
    <source>
        <dbReference type="ARBA" id="ARBA00022898"/>
    </source>
</evidence>
<accession>A0A5K1J4S4</accession>
<dbReference type="AlphaFoldDB" id="A0A5K1J4S4"/>
<dbReference type="GO" id="GO:0016829">
    <property type="term" value="F:lyase activity"/>
    <property type="evidence" value="ECO:0007669"/>
    <property type="project" value="UniProtKB-KW"/>
</dbReference>
<proteinExistence type="inferred from homology"/>
<dbReference type="EMBL" id="CABWIC010000011">
    <property type="protein sequence ID" value="VWL98254.1"/>
    <property type="molecule type" value="Genomic_DNA"/>
</dbReference>
<sequence length="394" mass="42463">MCPDIFHALYFVLAKCVAEPRRDPRAVLRSTPARMKGQDMHQFRNDYSEGAAPEMLEALISTNDEQAPGYGTDSHCEHAAELIREACGQPDAFVQFIPGGTAANAVCISAFTEDFEGPILAADAHPTAHETGAIEACGRRILATNDTLGVLTPAEVERVYHASIAGGCHCTRPAMLYFSNTSELGHVYTRAEFDALCDVAEKLDLAVYVDGARMASALAAPGGDLTLEHLAARADAFTLGGTKAGMLFGEALVVSPRSKRGQRAIDRIPYLTKRGGHMTAKGRLMGVQYTAAFTRGEDGSLPYFVHAASANECACILARGLENAGFEPHVRTNGNQQFFWFDSDDAVRIVEACGAEVTPAVDPAGRDRILLRFVTSWACRPEHVNELLGFVRGL</sequence>
<evidence type="ECO:0000313" key="6">
    <source>
        <dbReference type="Proteomes" id="UP000405524"/>
    </source>
</evidence>
<protein>
    <submittedName>
        <fullName evidence="5">Low specificity L-threonine aldolase</fullName>
        <ecNumber evidence="5">4.1.2.48</ecNumber>
    </submittedName>
</protein>
<dbReference type="Proteomes" id="UP000405524">
    <property type="component" value="Unassembled WGS sequence"/>
</dbReference>
<dbReference type="InterPro" id="IPR015421">
    <property type="entry name" value="PyrdxlP-dep_Trfase_major"/>
</dbReference>
<dbReference type="PANTHER" id="PTHR48097">
    <property type="entry name" value="L-THREONINE ALDOLASE-RELATED"/>
    <property type="match status" value="1"/>
</dbReference>
<evidence type="ECO:0000259" key="4">
    <source>
        <dbReference type="Pfam" id="PF01212"/>
    </source>
</evidence>
<dbReference type="GO" id="GO:0006520">
    <property type="term" value="P:amino acid metabolic process"/>
    <property type="evidence" value="ECO:0007669"/>
    <property type="project" value="InterPro"/>
</dbReference>
<comment type="similarity">
    <text evidence="2">Belongs to the threonine aldolase family.</text>
</comment>
<dbReference type="InterPro" id="IPR015424">
    <property type="entry name" value="PyrdxlP-dep_Trfase"/>
</dbReference>
<name>A0A5K1J4S4_9ACTN</name>
<evidence type="ECO:0000256" key="2">
    <source>
        <dbReference type="ARBA" id="ARBA00006966"/>
    </source>
</evidence>
<comment type="cofactor">
    <cofactor evidence="1">
        <name>pyridoxal 5'-phosphate</name>
        <dbReference type="ChEBI" id="CHEBI:597326"/>
    </cofactor>
</comment>
<dbReference type="InterPro" id="IPR015422">
    <property type="entry name" value="PyrdxlP-dep_Trfase_small"/>
</dbReference>
<organism evidence="5 6">
    <name type="scientific">Collinsella intestinalis</name>
    <dbReference type="NCBI Taxonomy" id="147207"/>
    <lineage>
        <taxon>Bacteria</taxon>
        <taxon>Bacillati</taxon>
        <taxon>Actinomycetota</taxon>
        <taxon>Coriobacteriia</taxon>
        <taxon>Coriobacteriales</taxon>
        <taxon>Coriobacteriaceae</taxon>
        <taxon>Collinsella</taxon>
    </lineage>
</organism>
<dbReference type="Gene3D" id="3.90.1150.10">
    <property type="entry name" value="Aspartate Aminotransferase, domain 1"/>
    <property type="match status" value="1"/>
</dbReference>
<keyword evidence="3" id="KW-0663">Pyridoxal phosphate</keyword>
<dbReference type="Gene3D" id="3.40.640.10">
    <property type="entry name" value="Type I PLP-dependent aspartate aminotransferase-like (Major domain)"/>
    <property type="match status" value="1"/>
</dbReference>
<dbReference type="Pfam" id="PF01212">
    <property type="entry name" value="Beta_elim_lyase"/>
    <property type="match status" value="1"/>
</dbReference>
<dbReference type="InterPro" id="IPR001597">
    <property type="entry name" value="ArAA_b-elim_lyase/Thr_aldolase"/>
</dbReference>
<evidence type="ECO:0000256" key="1">
    <source>
        <dbReference type="ARBA" id="ARBA00001933"/>
    </source>
</evidence>
<reference evidence="5 6" key="1">
    <citation type="submission" date="2019-10" db="EMBL/GenBank/DDBJ databases">
        <authorList>
            <person name="Wolf R A."/>
        </authorList>
    </citation>
    <scope>NUCLEOTIDE SEQUENCE [LARGE SCALE GENOMIC DNA]</scope>
    <source>
        <strain evidence="5">Collinsella_intestinalis_DSM_13632</strain>
    </source>
</reference>